<dbReference type="PIRSF" id="PIRSF028069">
    <property type="entry name" value="UCP028069"/>
    <property type="match status" value="1"/>
</dbReference>
<protein>
    <submittedName>
        <fullName evidence="3">DUF3450 domain-containing protein</fullName>
    </submittedName>
</protein>
<dbReference type="InterPro" id="IPR016866">
    <property type="entry name" value="UCP028069"/>
</dbReference>
<feature type="coiled-coil region" evidence="1">
    <location>
        <begin position="45"/>
        <end position="72"/>
    </location>
</feature>
<dbReference type="Proteomes" id="UP001149400">
    <property type="component" value="Unassembled WGS sequence"/>
</dbReference>
<keyword evidence="2" id="KW-0732">Signal</keyword>
<comment type="caution">
    <text evidence="3">The sequence shown here is derived from an EMBL/GenBank/DDBJ whole genome shotgun (WGS) entry which is preliminary data.</text>
</comment>
<name>A0ABT5R2J6_9GAMM</name>
<sequence length="256" mass="28960">MKFITQAIVIPLISLSLPVVANTLDTAAAIEATTLQSAVASQQRIDVSDERAQKMKAEIALLQQDVENLSVYRTHLQNVVRDQGLEEKNLNRQLEDINHTRQGIVPLMYMMIDGLESWVETDLPIKAAHRQKRVDTLKSLMSKSDVSDAEKFRRILEAYQIELDYGSKLGSYQETVVLDGVPRDVDILHLGRISLIARRLDGEAFWFFNKDESRWQPVISSDLESLELAYQVADKKIAPTLLTLPLSVSSLQEEQK</sequence>
<dbReference type="Pfam" id="PF11932">
    <property type="entry name" value="DUF3450"/>
    <property type="match status" value="1"/>
</dbReference>
<evidence type="ECO:0000256" key="2">
    <source>
        <dbReference type="SAM" id="SignalP"/>
    </source>
</evidence>
<reference evidence="3" key="1">
    <citation type="submission" date="2021-12" db="EMBL/GenBank/DDBJ databases">
        <title>Enterovibrio ZSDZ35 sp. nov. and Enterovibrio ZSDZ42 sp. nov., isolated from coastal seawater in Qingdao.</title>
        <authorList>
            <person name="Zhang P."/>
        </authorList>
    </citation>
    <scope>NUCLEOTIDE SEQUENCE</scope>
    <source>
        <strain evidence="3">ZSDZ42</strain>
    </source>
</reference>
<evidence type="ECO:0000313" key="3">
    <source>
        <dbReference type="EMBL" id="MDD1794494.1"/>
    </source>
</evidence>
<dbReference type="EMBL" id="JAJUBC010000017">
    <property type="protein sequence ID" value="MDD1794494.1"/>
    <property type="molecule type" value="Genomic_DNA"/>
</dbReference>
<keyword evidence="4" id="KW-1185">Reference proteome</keyword>
<evidence type="ECO:0000313" key="4">
    <source>
        <dbReference type="Proteomes" id="UP001149400"/>
    </source>
</evidence>
<evidence type="ECO:0000256" key="1">
    <source>
        <dbReference type="SAM" id="Coils"/>
    </source>
</evidence>
<accession>A0ABT5R2J6</accession>
<feature type="chain" id="PRO_5046626379" evidence="2">
    <location>
        <begin position="22"/>
        <end position="256"/>
    </location>
</feature>
<proteinExistence type="predicted"/>
<dbReference type="RefSeq" id="WP_274165321.1">
    <property type="nucleotide sequence ID" value="NZ_JAJUBC010000017.1"/>
</dbReference>
<feature type="signal peptide" evidence="2">
    <location>
        <begin position="1"/>
        <end position="21"/>
    </location>
</feature>
<gene>
    <name evidence="3" type="ORF">LRP50_15270</name>
</gene>
<organism evidence="3 4">
    <name type="scientific">Enterovibrio gelatinilyticus</name>
    <dbReference type="NCBI Taxonomy" id="2899819"/>
    <lineage>
        <taxon>Bacteria</taxon>
        <taxon>Pseudomonadati</taxon>
        <taxon>Pseudomonadota</taxon>
        <taxon>Gammaproteobacteria</taxon>
        <taxon>Vibrionales</taxon>
        <taxon>Vibrionaceae</taxon>
        <taxon>Enterovibrio</taxon>
    </lineage>
</organism>
<keyword evidence="1" id="KW-0175">Coiled coil</keyword>